<reference evidence="5 6" key="1">
    <citation type="journal article" date="2010" name="J. Bacteriol.">
        <title>Genome sequence of Lentisphaera araneosa HTCC2155T, the type species of the order Lentisphaerales in the phylum Lentisphaerae.</title>
        <authorList>
            <person name="Thrash J.C."/>
            <person name="Cho J.C."/>
            <person name="Vergin K.L."/>
            <person name="Morris R.M."/>
            <person name="Giovannoni S.J."/>
        </authorList>
    </citation>
    <scope>NUCLEOTIDE SEQUENCE [LARGE SCALE GENOMIC DNA]</scope>
    <source>
        <strain evidence="5 6">HTCC2155</strain>
    </source>
</reference>
<dbReference type="InterPro" id="IPR050984">
    <property type="entry name" value="Gfo/Idh/MocA_domain"/>
</dbReference>
<gene>
    <name evidence="5" type="ORF">LNTAR_16808</name>
</gene>
<dbReference type="Gene3D" id="3.40.50.720">
    <property type="entry name" value="NAD(P)-binding Rossmann-like Domain"/>
    <property type="match status" value="1"/>
</dbReference>
<dbReference type="GO" id="GO:0016491">
    <property type="term" value="F:oxidoreductase activity"/>
    <property type="evidence" value="ECO:0007669"/>
    <property type="project" value="UniProtKB-KW"/>
</dbReference>
<protein>
    <submittedName>
        <fullName evidence="5">Predicted dehydrogenase</fullName>
    </submittedName>
</protein>
<dbReference type="Pfam" id="PF22725">
    <property type="entry name" value="GFO_IDH_MocA_C3"/>
    <property type="match status" value="1"/>
</dbReference>
<evidence type="ECO:0000313" key="6">
    <source>
        <dbReference type="Proteomes" id="UP000004947"/>
    </source>
</evidence>
<dbReference type="SUPFAM" id="SSF55347">
    <property type="entry name" value="Glyceraldehyde-3-phosphate dehydrogenase-like, C-terminal domain"/>
    <property type="match status" value="1"/>
</dbReference>
<dbReference type="STRING" id="313628.LNTAR_16808"/>
<dbReference type="Pfam" id="PF01408">
    <property type="entry name" value="GFO_IDH_MocA"/>
    <property type="match status" value="1"/>
</dbReference>
<keyword evidence="6" id="KW-1185">Reference proteome</keyword>
<comment type="caution">
    <text evidence="5">The sequence shown here is derived from an EMBL/GenBank/DDBJ whole genome shotgun (WGS) entry which is preliminary data.</text>
</comment>
<dbReference type="InterPro" id="IPR036291">
    <property type="entry name" value="NAD(P)-bd_dom_sf"/>
</dbReference>
<evidence type="ECO:0000256" key="1">
    <source>
        <dbReference type="ARBA" id="ARBA00010928"/>
    </source>
</evidence>
<dbReference type="Gene3D" id="3.30.360.10">
    <property type="entry name" value="Dihydrodipicolinate Reductase, domain 2"/>
    <property type="match status" value="1"/>
</dbReference>
<organism evidence="5 6">
    <name type="scientific">Lentisphaera araneosa HTCC2155</name>
    <dbReference type="NCBI Taxonomy" id="313628"/>
    <lineage>
        <taxon>Bacteria</taxon>
        <taxon>Pseudomonadati</taxon>
        <taxon>Lentisphaerota</taxon>
        <taxon>Lentisphaeria</taxon>
        <taxon>Lentisphaerales</taxon>
        <taxon>Lentisphaeraceae</taxon>
        <taxon>Lentisphaera</taxon>
    </lineage>
</organism>
<dbReference type="OrthoDB" id="9774191at2"/>
<dbReference type="InterPro" id="IPR000683">
    <property type="entry name" value="Gfo/Idh/MocA-like_OxRdtase_N"/>
</dbReference>
<evidence type="ECO:0000259" key="4">
    <source>
        <dbReference type="Pfam" id="PF22725"/>
    </source>
</evidence>
<dbReference type="InterPro" id="IPR055170">
    <property type="entry name" value="GFO_IDH_MocA-like_dom"/>
</dbReference>
<dbReference type="RefSeq" id="WP_007276552.1">
    <property type="nucleotide sequence ID" value="NZ_ABCK01000001.1"/>
</dbReference>
<feature type="domain" description="GFO/IDH/MocA-like oxidoreductase" evidence="4">
    <location>
        <begin position="129"/>
        <end position="245"/>
    </location>
</feature>
<dbReference type="SUPFAM" id="SSF51735">
    <property type="entry name" value="NAD(P)-binding Rossmann-fold domains"/>
    <property type="match status" value="1"/>
</dbReference>
<dbReference type="PANTHER" id="PTHR22604">
    <property type="entry name" value="OXIDOREDUCTASES"/>
    <property type="match status" value="1"/>
</dbReference>
<dbReference type="PANTHER" id="PTHR22604:SF105">
    <property type="entry name" value="TRANS-1,2-DIHYDROBENZENE-1,2-DIOL DEHYDROGENASE"/>
    <property type="match status" value="1"/>
</dbReference>
<name>A6DF50_9BACT</name>
<feature type="domain" description="Gfo/Idh/MocA-like oxidoreductase N-terminal" evidence="3">
    <location>
        <begin position="2"/>
        <end position="117"/>
    </location>
</feature>
<proteinExistence type="inferred from homology"/>
<dbReference type="AlphaFoldDB" id="A6DF50"/>
<dbReference type="GO" id="GO:0000166">
    <property type="term" value="F:nucleotide binding"/>
    <property type="evidence" value="ECO:0007669"/>
    <property type="project" value="InterPro"/>
</dbReference>
<evidence type="ECO:0000313" key="5">
    <source>
        <dbReference type="EMBL" id="EDM29430.1"/>
    </source>
</evidence>
<evidence type="ECO:0000256" key="2">
    <source>
        <dbReference type="ARBA" id="ARBA00023002"/>
    </source>
</evidence>
<dbReference type="eggNOG" id="COG0673">
    <property type="taxonomic scope" value="Bacteria"/>
</dbReference>
<dbReference type="EMBL" id="ABCK01000001">
    <property type="protein sequence ID" value="EDM29430.1"/>
    <property type="molecule type" value="Genomic_DNA"/>
</dbReference>
<keyword evidence="2" id="KW-0560">Oxidoreductase</keyword>
<evidence type="ECO:0000259" key="3">
    <source>
        <dbReference type="Pfam" id="PF01408"/>
    </source>
</evidence>
<dbReference type="Proteomes" id="UP000004947">
    <property type="component" value="Unassembled WGS sequence"/>
</dbReference>
<sequence length="319" mass="35566">MRLVMIGTGFISKLFAEDMKHAPNCQLHGVVSRTMESAQSFCDQYAPLAKAFTDLDEAMEGADAVYIASPHPMHKETAERAILAGKAVLCEKPLTMNLKDSEDLYAFAKKHGVLLMEAMWTAFFPAIIKLQEIIKDGKIGDIRNAQADFQFFLEFDSNHRLFNPELGGGALLDLGVYPIVISQFVYGAQYPDKITSELIHGASDVDEQGSFTFTYSDGSFYQGAFGLQAMGSNEARIYGSQGSIRIPQNFWHPHKLEITFANGDKEILNFEHPGIGLHYELVSFAETWEKGLIENPIMTHSHSLQRARLVEDIFACAKK</sequence>
<comment type="similarity">
    <text evidence="1">Belongs to the Gfo/Idh/MocA family.</text>
</comment>
<accession>A6DF50</accession>